<protein>
    <recommendedName>
        <fullName evidence="3">isochorismate synthase</fullName>
        <ecNumber evidence="3">5.4.4.2</ecNumber>
    </recommendedName>
    <alternativeName>
        <fullName evidence="5">Isochorismate mutase</fullName>
    </alternativeName>
</protein>
<dbReference type="InterPro" id="IPR004561">
    <property type="entry name" value="IsoChor_synthase"/>
</dbReference>
<organism evidence="8 11">
    <name type="scientific">Mycobacteroides salmoniphilum</name>
    <dbReference type="NCBI Taxonomy" id="404941"/>
    <lineage>
        <taxon>Bacteria</taxon>
        <taxon>Bacillati</taxon>
        <taxon>Actinomycetota</taxon>
        <taxon>Actinomycetes</taxon>
        <taxon>Mycobacteriales</taxon>
        <taxon>Mycobacteriaceae</taxon>
        <taxon>Mycobacteroides</taxon>
    </lineage>
</organism>
<evidence type="ECO:0000256" key="4">
    <source>
        <dbReference type="ARBA" id="ARBA00023235"/>
    </source>
</evidence>
<dbReference type="Proteomes" id="UP000295685">
    <property type="component" value="Unassembled WGS sequence"/>
</dbReference>
<dbReference type="EMBL" id="PECK01000003">
    <property type="protein sequence ID" value="TDZ95503.1"/>
    <property type="molecule type" value="Genomic_DNA"/>
</dbReference>
<comment type="catalytic activity">
    <reaction evidence="1">
        <text>chorismate = isochorismate</text>
        <dbReference type="Rhea" id="RHEA:18985"/>
        <dbReference type="ChEBI" id="CHEBI:29748"/>
        <dbReference type="ChEBI" id="CHEBI:29780"/>
        <dbReference type="EC" id="5.4.4.2"/>
    </reaction>
</comment>
<evidence type="ECO:0000256" key="5">
    <source>
        <dbReference type="ARBA" id="ARBA00041564"/>
    </source>
</evidence>
<dbReference type="Proteomes" id="UP000294844">
    <property type="component" value="Unassembled WGS sequence"/>
</dbReference>
<comment type="similarity">
    <text evidence="2">Belongs to the isochorismate synthase family.</text>
</comment>
<dbReference type="PANTHER" id="PTHR42839">
    <property type="entry name" value="ISOCHORISMATE SYNTHASE ENTC"/>
    <property type="match status" value="1"/>
</dbReference>
<evidence type="ECO:0000313" key="8">
    <source>
        <dbReference type="EMBL" id="TDZ95503.1"/>
    </source>
</evidence>
<gene>
    <name evidence="8" type="primary">dhbC</name>
    <name evidence="9" type="ORF">CCUG60883_01895</name>
    <name evidence="8" type="ORF">CCUG60885_01637</name>
</gene>
<dbReference type="RefSeq" id="WP_134145730.1">
    <property type="nucleotide sequence ID" value="NZ_PECK01000003.1"/>
</dbReference>
<accession>A0A4R8SF80</accession>
<proteinExistence type="inferred from homology"/>
<feature type="domain" description="Chorismate-utilising enzyme C-terminal" evidence="7">
    <location>
        <begin position="94"/>
        <end position="356"/>
    </location>
</feature>
<sequence length="380" mass="40788">MTATDSPVHPHFVMSRAAEALYAYGRETAYDDIASAADALRTGRHHMLVGALPFDTSKPAALTVPATVERGQPQEFYGTMPNIRVTQQIPEPSEHLRRVTEAVEVLRDTASGLSKVVLARVLEMQADTPVDALVLTHRLIRNDPDANSFCVDLSPAGDRFRGHTMVGCSPELLVERRGDMVICHPFAGSAPRSSDPSLDRRTGEDLAGSHKNRHEHSVVIDQLREDLASLCVDVQVPPEPTLSRTAALWHLSTSISARLRQSSTTALDLAVALHPTPAVCGTPTEAAANLIARIEGDRGFYAGAVGWCDSSGDGRWAVSIRCAELSADGTAIRAYAGGGLVAESDPQDELSETTVKFRTILAGLGAELDEPLGRRESNSE</sequence>
<dbReference type="PANTHER" id="PTHR42839:SF2">
    <property type="entry name" value="ISOCHORISMATE SYNTHASE ENTC"/>
    <property type="match status" value="1"/>
</dbReference>
<keyword evidence="10" id="KW-1185">Reference proteome</keyword>
<dbReference type="Gene3D" id="3.60.120.10">
    <property type="entry name" value="Anthranilate synthase"/>
    <property type="match status" value="1"/>
</dbReference>
<dbReference type="AlphaFoldDB" id="A0A4R8SF80"/>
<dbReference type="InterPro" id="IPR015890">
    <property type="entry name" value="Chorismate_C"/>
</dbReference>
<dbReference type="EMBL" id="PECM01000008">
    <property type="protein sequence ID" value="TEA04599.1"/>
    <property type="molecule type" value="Genomic_DNA"/>
</dbReference>
<evidence type="ECO:0000313" key="11">
    <source>
        <dbReference type="Proteomes" id="UP000295685"/>
    </source>
</evidence>
<evidence type="ECO:0000256" key="3">
    <source>
        <dbReference type="ARBA" id="ARBA00012824"/>
    </source>
</evidence>
<reference evidence="10 11" key="1">
    <citation type="journal article" date="2019" name="Sci. Rep.">
        <title>Extended insight into the Mycobacterium chelonae-abscessus complex through whole genome sequencing of Mycobacterium salmoniphilum outbreak and Mycobacterium salmoniphilum-like strains.</title>
        <authorList>
            <person name="Behra P.R.K."/>
            <person name="Das S."/>
            <person name="Pettersson B.M.F."/>
            <person name="Shirreff L."/>
            <person name="DuCote T."/>
            <person name="Jacobsson K.G."/>
            <person name="Ennis D.G."/>
            <person name="Kirsebom L.A."/>
        </authorList>
    </citation>
    <scope>NUCLEOTIDE SEQUENCE [LARGE SCALE GENOMIC DNA]</scope>
    <source>
        <strain evidence="9 10">CCUG 60883</strain>
        <strain evidence="8 11">CCUG 60885</strain>
    </source>
</reference>
<dbReference type="InterPro" id="IPR005801">
    <property type="entry name" value="ADC_synthase"/>
</dbReference>
<dbReference type="PRINTS" id="PR00095">
    <property type="entry name" value="ANTSNTHASEI"/>
</dbReference>
<dbReference type="EC" id="5.4.4.2" evidence="3"/>
<feature type="compositionally biased region" description="Basic and acidic residues" evidence="6">
    <location>
        <begin position="197"/>
        <end position="208"/>
    </location>
</feature>
<evidence type="ECO:0000256" key="2">
    <source>
        <dbReference type="ARBA" id="ARBA00005297"/>
    </source>
</evidence>
<dbReference type="OrthoDB" id="9806579at2"/>
<dbReference type="GO" id="GO:0008909">
    <property type="term" value="F:isochorismate synthase activity"/>
    <property type="evidence" value="ECO:0007669"/>
    <property type="project" value="UniProtKB-EC"/>
</dbReference>
<dbReference type="Pfam" id="PF00425">
    <property type="entry name" value="Chorismate_bind"/>
    <property type="match status" value="1"/>
</dbReference>
<evidence type="ECO:0000313" key="9">
    <source>
        <dbReference type="EMBL" id="TEA04599.1"/>
    </source>
</evidence>
<evidence type="ECO:0000256" key="6">
    <source>
        <dbReference type="SAM" id="MobiDB-lite"/>
    </source>
</evidence>
<name>A0A4R8SF80_9MYCO</name>
<evidence type="ECO:0000313" key="10">
    <source>
        <dbReference type="Proteomes" id="UP000294844"/>
    </source>
</evidence>
<dbReference type="InterPro" id="IPR019999">
    <property type="entry name" value="Anth_synth_I-like"/>
</dbReference>
<feature type="region of interest" description="Disordered" evidence="6">
    <location>
        <begin position="186"/>
        <end position="213"/>
    </location>
</feature>
<evidence type="ECO:0000256" key="1">
    <source>
        <dbReference type="ARBA" id="ARBA00000799"/>
    </source>
</evidence>
<evidence type="ECO:0000259" key="7">
    <source>
        <dbReference type="Pfam" id="PF00425"/>
    </source>
</evidence>
<dbReference type="SUPFAM" id="SSF56322">
    <property type="entry name" value="ADC synthase"/>
    <property type="match status" value="1"/>
</dbReference>
<dbReference type="NCBIfam" id="TIGR00543">
    <property type="entry name" value="isochor_syn"/>
    <property type="match status" value="1"/>
</dbReference>
<keyword evidence="4 8" id="KW-0413">Isomerase</keyword>
<comment type="caution">
    <text evidence="8">The sequence shown here is derived from an EMBL/GenBank/DDBJ whole genome shotgun (WGS) entry which is preliminary data.</text>
</comment>